<name>A0A9P9JT12_FUSRE</name>
<dbReference type="InterPro" id="IPR043129">
    <property type="entry name" value="ATPase_NBD"/>
</dbReference>
<evidence type="ECO:0000313" key="4">
    <source>
        <dbReference type="Proteomes" id="UP000720189"/>
    </source>
</evidence>
<protein>
    <submittedName>
        <fullName evidence="3">Uncharacterized protein</fullName>
    </submittedName>
</protein>
<evidence type="ECO:0000313" key="3">
    <source>
        <dbReference type="EMBL" id="KAH7232256.1"/>
    </source>
</evidence>
<keyword evidence="2" id="KW-0067">ATP-binding</keyword>
<dbReference type="GeneID" id="70230743"/>
<dbReference type="EMBL" id="JAGMUX010000019">
    <property type="protein sequence ID" value="KAH7232256.1"/>
    <property type="molecule type" value="Genomic_DNA"/>
</dbReference>
<dbReference type="InterPro" id="IPR013126">
    <property type="entry name" value="Hsp_70_fam"/>
</dbReference>
<organism evidence="3 4">
    <name type="scientific">Fusarium redolens</name>
    <dbReference type="NCBI Taxonomy" id="48865"/>
    <lineage>
        <taxon>Eukaryota</taxon>
        <taxon>Fungi</taxon>
        <taxon>Dikarya</taxon>
        <taxon>Ascomycota</taxon>
        <taxon>Pezizomycotina</taxon>
        <taxon>Sordariomycetes</taxon>
        <taxon>Hypocreomycetidae</taxon>
        <taxon>Hypocreales</taxon>
        <taxon>Nectriaceae</taxon>
        <taxon>Fusarium</taxon>
        <taxon>Fusarium redolens species complex</taxon>
    </lineage>
</organism>
<gene>
    <name evidence="3" type="ORF">BKA55DRAFT_710644</name>
</gene>
<proteinExistence type="predicted"/>
<dbReference type="RefSeq" id="XP_046043916.1">
    <property type="nucleotide sequence ID" value="XM_046200789.1"/>
</dbReference>
<sequence>LSAVNRVLDEAKIERSQIKQVLLVSVSSRVPIIQQLLLSLFGGVILLRANNPDEVEVSGVSIATTMVREGQDNPSALYLLGKSSRQASGFSQQGASWRQYCVGKVKFLFAWAANYV</sequence>
<reference evidence="3" key="1">
    <citation type="journal article" date="2021" name="Nat. Commun.">
        <title>Genetic determinants of endophytism in the Arabidopsis root mycobiome.</title>
        <authorList>
            <person name="Mesny F."/>
            <person name="Miyauchi S."/>
            <person name="Thiergart T."/>
            <person name="Pickel B."/>
            <person name="Atanasova L."/>
            <person name="Karlsson M."/>
            <person name="Huettel B."/>
            <person name="Barry K.W."/>
            <person name="Haridas S."/>
            <person name="Chen C."/>
            <person name="Bauer D."/>
            <person name="Andreopoulos W."/>
            <person name="Pangilinan J."/>
            <person name="LaButti K."/>
            <person name="Riley R."/>
            <person name="Lipzen A."/>
            <person name="Clum A."/>
            <person name="Drula E."/>
            <person name="Henrissat B."/>
            <person name="Kohler A."/>
            <person name="Grigoriev I.V."/>
            <person name="Martin F.M."/>
            <person name="Hacquard S."/>
        </authorList>
    </citation>
    <scope>NUCLEOTIDE SEQUENCE</scope>
    <source>
        <strain evidence="3">MPI-CAGE-AT-0023</strain>
    </source>
</reference>
<feature type="non-terminal residue" evidence="3">
    <location>
        <position position="1"/>
    </location>
</feature>
<dbReference type="AlphaFoldDB" id="A0A9P9JT12"/>
<keyword evidence="1" id="KW-0547">Nucleotide-binding</keyword>
<dbReference type="OrthoDB" id="3789372at2759"/>
<dbReference type="GO" id="GO:0140662">
    <property type="term" value="F:ATP-dependent protein folding chaperone"/>
    <property type="evidence" value="ECO:0007669"/>
    <property type="project" value="InterPro"/>
</dbReference>
<evidence type="ECO:0000256" key="1">
    <source>
        <dbReference type="ARBA" id="ARBA00022741"/>
    </source>
</evidence>
<dbReference type="Proteomes" id="UP000720189">
    <property type="component" value="Unassembled WGS sequence"/>
</dbReference>
<evidence type="ECO:0000256" key="2">
    <source>
        <dbReference type="ARBA" id="ARBA00022840"/>
    </source>
</evidence>
<dbReference type="SUPFAM" id="SSF53067">
    <property type="entry name" value="Actin-like ATPase domain"/>
    <property type="match status" value="1"/>
</dbReference>
<accession>A0A9P9JT12</accession>
<dbReference type="Gene3D" id="3.30.420.40">
    <property type="match status" value="2"/>
</dbReference>
<dbReference type="Pfam" id="PF00012">
    <property type="entry name" value="HSP70"/>
    <property type="match status" value="1"/>
</dbReference>
<comment type="caution">
    <text evidence="3">The sequence shown here is derived from an EMBL/GenBank/DDBJ whole genome shotgun (WGS) entry which is preliminary data.</text>
</comment>
<dbReference type="GO" id="GO:0005524">
    <property type="term" value="F:ATP binding"/>
    <property type="evidence" value="ECO:0007669"/>
    <property type="project" value="UniProtKB-KW"/>
</dbReference>
<keyword evidence="4" id="KW-1185">Reference proteome</keyword>